<accession>A0ABT1E2Y9</accession>
<feature type="transmembrane region" description="Helical" evidence="1">
    <location>
        <begin position="31"/>
        <end position="52"/>
    </location>
</feature>
<evidence type="ECO:0000256" key="1">
    <source>
        <dbReference type="SAM" id="Phobius"/>
    </source>
</evidence>
<keyword evidence="1" id="KW-1133">Transmembrane helix</keyword>
<keyword evidence="3" id="KW-1185">Reference proteome</keyword>
<proteinExistence type="predicted"/>
<evidence type="ECO:0000313" key="3">
    <source>
        <dbReference type="Proteomes" id="UP001523369"/>
    </source>
</evidence>
<keyword evidence="1" id="KW-0472">Membrane</keyword>
<name>A0ABT1E2Y9_9ACTN</name>
<protein>
    <submittedName>
        <fullName evidence="2">Uncharacterized protein</fullName>
    </submittedName>
</protein>
<evidence type="ECO:0000313" key="2">
    <source>
        <dbReference type="EMBL" id="MCO8277502.1"/>
    </source>
</evidence>
<keyword evidence="1" id="KW-0812">Transmembrane</keyword>
<gene>
    <name evidence="2" type="ORF">M1L60_43675</name>
</gene>
<dbReference type="EMBL" id="JAMYJR010000059">
    <property type="protein sequence ID" value="MCO8277502.1"/>
    <property type="molecule type" value="Genomic_DNA"/>
</dbReference>
<organism evidence="2 3">
    <name type="scientific">Paractinoplanes aksuensis</name>
    <dbReference type="NCBI Taxonomy" id="2939490"/>
    <lineage>
        <taxon>Bacteria</taxon>
        <taxon>Bacillati</taxon>
        <taxon>Actinomycetota</taxon>
        <taxon>Actinomycetes</taxon>
        <taxon>Micromonosporales</taxon>
        <taxon>Micromonosporaceae</taxon>
        <taxon>Paractinoplanes</taxon>
    </lineage>
</organism>
<sequence>MRTLAVLSVCIAAECVELWLGLSYGRMPDARAFVWLAIGTLFAVSGALARLLRPQSRIGLGLSAMSLATVASDINTGLQLPATMPAGN</sequence>
<dbReference type="RefSeq" id="WP_253243515.1">
    <property type="nucleotide sequence ID" value="NZ_JAMYJR010000059.1"/>
</dbReference>
<reference evidence="2 3" key="1">
    <citation type="submission" date="2022-06" db="EMBL/GenBank/DDBJ databases">
        <title>New Species of the Genus Actinoplanes, ActinopZanes ferrugineus.</title>
        <authorList>
            <person name="Ding P."/>
        </authorList>
    </citation>
    <scope>NUCLEOTIDE SEQUENCE [LARGE SCALE GENOMIC DNA]</scope>
    <source>
        <strain evidence="2 3">TRM88003</strain>
    </source>
</reference>
<dbReference type="Proteomes" id="UP001523369">
    <property type="component" value="Unassembled WGS sequence"/>
</dbReference>
<comment type="caution">
    <text evidence="2">The sequence shown here is derived from an EMBL/GenBank/DDBJ whole genome shotgun (WGS) entry which is preliminary data.</text>
</comment>